<organism evidence="3 4">
    <name type="scientific">Lupinus albus</name>
    <name type="common">White lupine</name>
    <name type="synonym">Lupinus termis</name>
    <dbReference type="NCBI Taxonomy" id="3870"/>
    <lineage>
        <taxon>Eukaryota</taxon>
        <taxon>Viridiplantae</taxon>
        <taxon>Streptophyta</taxon>
        <taxon>Embryophyta</taxon>
        <taxon>Tracheophyta</taxon>
        <taxon>Spermatophyta</taxon>
        <taxon>Magnoliopsida</taxon>
        <taxon>eudicotyledons</taxon>
        <taxon>Gunneridae</taxon>
        <taxon>Pentapetalae</taxon>
        <taxon>rosids</taxon>
        <taxon>fabids</taxon>
        <taxon>Fabales</taxon>
        <taxon>Fabaceae</taxon>
        <taxon>Papilionoideae</taxon>
        <taxon>50 kb inversion clade</taxon>
        <taxon>genistoids sensu lato</taxon>
        <taxon>core genistoids</taxon>
        <taxon>Genisteae</taxon>
        <taxon>Lupinus</taxon>
    </lineage>
</organism>
<dbReference type="GO" id="GO:0003677">
    <property type="term" value="F:DNA binding"/>
    <property type="evidence" value="ECO:0007669"/>
    <property type="project" value="InterPro"/>
</dbReference>
<evidence type="ECO:0000259" key="2">
    <source>
        <dbReference type="Pfam" id="PF07460"/>
    </source>
</evidence>
<protein>
    <submittedName>
        <fullName evidence="3">Putative nuclease associated modular domain 3</fullName>
    </submittedName>
</protein>
<keyword evidence="4" id="KW-1185">Reference proteome</keyword>
<dbReference type="PANTHER" id="PTHR34199:SF2">
    <property type="entry name" value="NUMOD3 MOTIF FAMILY PROTEIN, EXPRESSED"/>
    <property type="match status" value="1"/>
</dbReference>
<dbReference type="Proteomes" id="UP000447434">
    <property type="component" value="Chromosome 17"/>
</dbReference>
<dbReference type="Pfam" id="PF07460">
    <property type="entry name" value="NUMOD3"/>
    <property type="match status" value="1"/>
</dbReference>
<gene>
    <name evidence="3" type="ORF">Lalb_Chr17g0343181</name>
</gene>
<comment type="caution">
    <text evidence="3">The sequence shown here is derived from an EMBL/GenBank/DDBJ whole genome shotgun (WGS) entry which is preliminary data.</text>
</comment>
<reference evidence="4" key="1">
    <citation type="journal article" date="2020" name="Nat. Commun.">
        <title>Genome sequence of the cluster root forming white lupin.</title>
        <authorList>
            <person name="Hufnagel B."/>
            <person name="Marques A."/>
            <person name="Soriano A."/>
            <person name="Marques L."/>
            <person name="Divol F."/>
            <person name="Doumas P."/>
            <person name="Sallet E."/>
            <person name="Mancinotti D."/>
            <person name="Carrere S."/>
            <person name="Marande W."/>
            <person name="Arribat S."/>
            <person name="Keller J."/>
            <person name="Huneau C."/>
            <person name="Blein T."/>
            <person name="Aime D."/>
            <person name="Laguerre M."/>
            <person name="Taylor J."/>
            <person name="Schubert V."/>
            <person name="Nelson M."/>
            <person name="Geu-Flores F."/>
            <person name="Crespi M."/>
            <person name="Gallardo-Guerrero K."/>
            <person name="Delaux P.-M."/>
            <person name="Salse J."/>
            <person name="Berges H."/>
            <person name="Guyot R."/>
            <person name="Gouzy J."/>
            <person name="Peret B."/>
        </authorList>
    </citation>
    <scope>NUCLEOTIDE SEQUENCE [LARGE SCALE GENOMIC DNA]</scope>
    <source>
        <strain evidence="4">cv. Amiga</strain>
    </source>
</reference>
<feature type="region of interest" description="Disordered" evidence="1">
    <location>
        <begin position="281"/>
        <end position="310"/>
    </location>
</feature>
<dbReference type="OrthoDB" id="1935413at2759"/>
<dbReference type="AlphaFoldDB" id="A0A6A4NZZ6"/>
<dbReference type="PANTHER" id="PTHR34199">
    <property type="entry name" value="NUMOD3 MOTIF FAMILY PROTEIN, EXPRESSED"/>
    <property type="match status" value="1"/>
</dbReference>
<proteinExistence type="predicted"/>
<feature type="compositionally biased region" description="Polar residues" evidence="1">
    <location>
        <begin position="299"/>
        <end position="310"/>
    </location>
</feature>
<evidence type="ECO:0000313" key="4">
    <source>
        <dbReference type="Proteomes" id="UP000447434"/>
    </source>
</evidence>
<name>A0A6A4NZZ6_LUPAL</name>
<dbReference type="EMBL" id="WOCE01000017">
    <property type="protein sequence ID" value="KAE9595855.1"/>
    <property type="molecule type" value="Genomic_DNA"/>
</dbReference>
<feature type="domain" description="Nuclease associated modular" evidence="2">
    <location>
        <begin position="114"/>
        <end position="141"/>
    </location>
</feature>
<sequence length="565" mass="63638">MPLFEIANAQFSLQYHLCSLKVQTPYHGKISSVSFAFCNEHSAVCAWKSLGRCRLMIKAIATTLEPYNLTAKKGECLGSKDLDLGLSPNPHEVLLESSNEESEEPDEKERLRRMKISKANKGQAAWNKGRKHSAETLRKIRERTRLAMQNPKIKMKLANVRHPQTIETRQKIAAGVKMRCKRRRERKVVQETCCFKWQNLIAEASRRGCADQEELQWNSFEILNEQLELEWLASVEECKKMPREPGSNRAPKTPEHRRKIAAAISAKWADPEYVNKVFSAKGNHHGTERAERKPRRKPSAQSTRKNPVVKMNSNANIDVKSDTKFLSYIRLKKNMSPPSFKDPLVSSKLEMLKTIRVQRYAADTELTKAIQQARLLIAEAEKAAQALEVAITKSHIAQTSLIETRQLIAEAIQSLKSIDAQGIIVSNVPSLASSEVKKEKDADFEGLNQSHNDPVNGHKTLSSDYKFSNDLGNFLLKKFVGGDSELQPTSINECASLLVGFNCKIKQSSSSNQQSQTEHEHSSKYKIDTSSTVLGIQSIKEEQQSSSTTVTKKWVCGRLVEVVKQ</sequence>
<dbReference type="InterPro" id="IPR003611">
    <property type="entry name" value="NUMOD3"/>
</dbReference>
<evidence type="ECO:0000256" key="1">
    <source>
        <dbReference type="SAM" id="MobiDB-lite"/>
    </source>
</evidence>
<evidence type="ECO:0000313" key="3">
    <source>
        <dbReference type="EMBL" id="KAE9595855.1"/>
    </source>
</evidence>
<accession>A0A6A4NZZ6</accession>